<dbReference type="RefSeq" id="WP_268760097.1">
    <property type="nucleotide sequence ID" value="NZ_CP113836.1"/>
</dbReference>
<proteinExistence type="predicted"/>
<gene>
    <name evidence="2" type="ORF">ORV05_14290</name>
</gene>
<dbReference type="Proteomes" id="UP001163203">
    <property type="component" value="Chromosome"/>
</dbReference>
<organism evidence="2 3">
    <name type="scientific">Amycolatopsis cynarae</name>
    <dbReference type="NCBI Taxonomy" id="2995223"/>
    <lineage>
        <taxon>Bacteria</taxon>
        <taxon>Bacillati</taxon>
        <taxon>Actinomycetota</taxon>
        <taxon>Actinomycetes</taxon>
        <taxon>Pseudonocardiales</taxon>
        <taxon>Pseudonocardiaceae</taxon>
        <taxon>Amycolatopsis</taxon>
    </lineage>
</organism>
<feature type="region of interest" description="Disordered" evidence="1">
    <location>
        <begin position="23"/>
        <end position="61"/>
    </location>
</feature>
<name>A0ABY7BFH9_9PSEU</name>
<evidence type="ECO:0000256" key="1">
    <source>
        <dbReference type="SAM" id="MobiDB-lite"/>
    </source>
</evidence>
<reference evidence="2" key="1">
    <citation type="submission" date="2022-11" db="EMBL/GenBank/DDBJ databases">
        <authorList>
            <person name="Mo P."/>
        </authorList>
    </citation>
    <scope>NUCLEOTIDE SEQUENCE</scope>
    <source>
        <strain evidence="2">HUAS 11-8</strain>
    </source>
</reference>
<sequence>MSTPVAEPRADLRRITTNGVELSVAVAGEGPARSARPRRRSSASTPAHPRRSSSPCGVRSA</sequence>
<dbReference type="EMBL" id="CP113836">
    <property type="protein sequence ID" value="WAL70027.1"/>
    <property type="molecule type" value="Genomic_DNA"/>
</dbReference>
<protein>
    <submittedName>
        <fullName evidence="2">Uncharacterized protein</fullName>
    </submittedName>
</protein>
<feature type="compositionally biased region" description="Low complexity" evidence="1">
    <location>
        <begin position="42"/>
        <end position="55"/>
    </location>
</feature>
<evidence type="ECO:0000313" key="2">
    <source>
        <dbReference type="EMBL" id="WAL70027.1"/>
    </source>
</evidence>
<evidence type="ECO:0000313" key="3">
    <source>
        <dbReference type="Proteomes" id="UP001163203"/>
    </source>
</evidence>
<accession>A0ABY7BFH9</accession>
<keyword evidence="3" id="KW-1185">Reference proteome</keyword>